<feature type="chain" id="PRO_5046473708" evidence="1">
    <location>
        <begin position="19"/>
        <end position="295"/>
    </location>
</feature>
<name>A0ABT0PD06_9GAMM</name>
<dbReference type="RefSeq" id="WP_249698168.1">
    <property type="nucleotide sequence ID" value="NZ_JAMFLX010000004.1"/>
</dbReference>
<proteinExistence type="predicted"/>
<evidence type="ECO:0000313" key="2">
    <source>
        <dbReference type="EMBL" id="MCL6269215.1"/>
    </source>
</evidence>
<evidence type="ECO:0000256" key="1">
    <source>
        <dbReference type="SAM" id="SignalP"/>
    </source>
</evidence>
<dbReference type="EMBL" id="JAMFLX010000004">
    <property type="protein sequence ID" value="MCL6269215.1"/>
    <property type="molecule type" value="Genomic_DNA"/>
</dbReference>
<feature type="signal peptide" evidence="1">
    <location>
        <begin position="1"/>
        <end position="18"/>
    </location>
</feature>
<organism evidence="2 3">
    <name type="scientific">Parendozoicomonas callyspongiae</name>
    <dbReference type="NCBI Taxonomy" id="2942213"/>
    <lineage>
        <taxon>Bacteria</taxon>
        <taxon>Pseudomonadati</taxon>
        <taxon>Pseudomonadota</taxon>
        <taxon>Gammaproteobacteria</taxon>
        <taxon>Oceanospirillales</taxon>
        <taxon>Endozoicomonadaceae</taxon>
        <taxon>Parendozoicomonas</taxon>
    </lineage>
</organism>
<protein>
    <submittedName>
        <fullName evidence="2">Uncharacterized protein</fullName>
    </submittedName>
</protein>
<reference evidence="2 3" key="1">
    <citation type="submission" date="2022-05" db="EMBL/GenBank/DDBJ databases">
        <authorList>
            <person name="Park J.-S."/>
        </authorList>
    </citation>
    <scope>NUCLEOTIDE SEQUENCE [LARGE SCALE GENOMIC DNA]</scope>
    <source>
        <strain evidence="2 3">2012CJ34-2</strain>
    </source>
</reference>
<accession>A0ABT0PD06</accession>
<gene>
    <name evidence="2" type="ORF">M3P05_04555</name>
</gene>
<keyword evidence="3" id="KW-1185">Reference proteome</keyword>
<comment type="caution">
    <text evidence="2">The sequence shown here is derived from an EMBL/GenBank/DDBJ whole genome shotgun (WGS) entry which is preliminary data.</text>
</comment>
<evidence type="ECO:0000313" key="3">
    <source>
        <dbReference type="Proteomes" id="UP001203338"/>
    </source>
</evidence>
<dbReference type="Proteomes" id="UP001203338">
    <property type="component" value="Unassembled WGS sequence"/>
</dbReference>
<keyword evidence="1" id="KW-0732">Signal</keyword>
<sequence>MPLVLPILIFLSISSAYAGQPVIQLTGDERIALTNFGNPQSGRFCIRNDSAEKLSRNWRVVFSLPGGGLQLKASGSQADPVPFQLSVRPEKSGRTIPVRSGDILARGSSISSHCSNEADIFYLEAMPQKVSGSVAGGLYTQVIKLRLQIDEQDIHAFDTLLSLEVPEQVDVKVAGPLLLPDFTGNSPSEGKIDACIFRNGFGRYAVRMRGDGSQGAYVLKSGSIELSYQVLWKSGARPAEMLASGELSQAYQGDSYFDCRGQPNASIQVKVQPEHELGANSGNYQGLLRITVESR</sequence>